<dbReference type="AlphaFoldDB" id="A0AAT9FKD8"/>
<keyword evidence="1" id="KW-0732">Signal</keyword>
<dbReference type="SUPFAM" id="SSF56935">
    <property type="entry name" value="Porins"/>
    <property type="match status" value="1"/>
</dbReference>
<reference evidence="2" key="1">
    <citation type="submission" date="2024-07" db="EMBL/GenBank/DDBJ databases">
        <title>Complete genome sequence of Verrucomicrobiaceae bacterium NT6N.</title>
        <authorList>
            <person name="Huang C."/>
            <person name="Takami H."/>
            <person name="Hamasaki K."/>
        </authorList>
    </citation>
    <scope>NUCLEOTIDE SEQUENCE</scope>
    <source>
        <strain evidence="2">NT6N</strain>
    </source>
</reference>
<feature type="signal peptide" evidence="1">
    <location>
        <begin position="1"/>
        <end position="27"/>
    </location>
</feature>
<protein>
    <submittedName>
        <fullName evidence="2">Uncharacterized protein</fullName>
    </submittedName>
</protein>
<organism evidence="2">
    <name type="scientific">Oceaniferula spumae</name>
    <dbReference type="NCBI Taxonomy" id="2979115"/>
    <lineage>
        <taxon>Bacteria</taxon>
        <taxon>Pseudomonadati</taxon>
        <taxon>Verrucomicrobiota</taxon>
        <taxon>Verrucomicrobiia</taxon>
        <taxon>Verrucomicrobiales</taxon>
        <taxon>Verrucomicrobiaceae</taxon>
        <taxon>Oceaniferula</taxon>
    </lineage>
</organism>
<dbReference type="EMBL" id="AP026866">
    <property type="protein sequence ID" value="BDS06407.1"/>
    <property type="molecule type" value="Genomic_DNA"/>
</dbReference>
<dbReference type="KEGG" id="osu:NT6N_14470"/>
<proteinExistence type="predicted"/>
<gene>
    <name evidence="2" type="ORF">NT6N_14470</name>
</gene>
<sequence length="323" mass="36087">MRKTTLLPKSTLRLPAAFIAASITASAATALAVDALSPIERFLGDGFDPDEYSDQNLDQQKRFAPESPADTDLGDQLILKRYEGNAPLRFDISTHLFWTDNVASASTNENDGTIWKTRAALSWKPRIGDNLFADVTLNQSIYRYDSPSSLDFERTDARLGLVKIVPEFFDVLFFARYEYARVTSGSLSDGIYNAHRVRVGAHKVFLSTPKHTAYVAFDYAHDLSTSPSRLERDEYSAHLGYTYQITDDIRAVFFYHLSLYDYDQGGREDLNHVVGTEIYWQLSESTRLHASLLYAENDSNLAAGAADYSTLQGGLGVGLTVKF</sequence>
<accession>A0AAT9FKD8</accession>
<feature type="chain" id="PRO_5043961338" evidence="1">
    <location>
        <begin position="28"/>
        <end position="323"/>
    </location>
</feature>
<evidence type="ECO:0000313" key="2">
    <source>
        <dbReference type="EMBL" id="BDS06407.1"/>
    </source>
</evidence>
<name>A0AAT9FKD8_9BACT</name>
<evidence type="ECO:0000256" key="1">
    <source>
        <dbReference type="SAM" id="SignalP"/>
    </source>
</evidence>